<dbReference type="KEGG" id="opf:CBP31_10115"/>
<sequence>MQHSTPNFSRKEYQQRLSKVRASMERKNIQTLIVHDPSNMAWLTGYDGWSFYTPQVVVVGPVGQPIWFGRHMDANGAKRTVYLREENITWYPDHYVMNPSLHAMEYLANQELKPRAWAYGKVGVEMDNYYFSPKAYFSLRANLPNAQLVDATGLVNWCRAIKSETELSYMRIAARIVENMHQAAFDMIEPGLPKNLLVAEISRVALKGHEGHYGDYPAIVPMLPSGEDAAAPHLTWDERPFNNNEGTFLELAGCHRRYHCVLSRTIYLGKPTSNFLRANEALNAGLEAGLAAAKPGNRCADIADALNAKLAKYGFNRDGARCGYPIGLSYPPDWGERTMSLRNTDQTILKAGMTFHFMPGLWLDDWGMETTESIVITDTGAETLSQYPRRLFVKK</sequence>
<keyword evidence="3" id="KW-0378">Hydrolase</keyword>
<keyword evidence="4" id="KW-1185">Reference proteome</keyword>
<dbReference type="RefSeq" id="WP_087036917.1">
    <property type="nucleotide sequence ID" value="NZ_CP021377.1"/>
</dbReference>
<evidence type="ECO:0000259" key="2">
    <source>
        <dbReference type="Pfam" id="PF01321"/>
    </source>
</evidence>
<dbReference type="InterPro" id="IPR029149">
    <property type="entry name" value="Creatin/AminoP/Spt16_N"/>
</dbReference>
<dbReference type="InterPro" id="IPR050659">
    <property type="entry name" value="Peptidase_M24B"/>
</dbReference>
<gene>
    <name evidence="3" type="ORF">CBP31_10115</name>
</gene>
<dbReference type="PANTHER" id="PTHR46112:SF2">
    <property type="entry name" value="XAA-PRO AMINOPEPTIDASE P-RELATED"/>
    <property type="match status" value="1"/>
</dbReference>
<dbReference type="Gene3D" id="3.40.350.10">
    <property type="entry name" value="Creatinase/prolidase N-terminal domain"/>
    <property type="match status" value="1"/>
</dbReference>
<dbReference type="GO" id="GO:0016787">
    <property type="term" value="F:hydrolase activity"/>
    <property type="evidence" value="ECO:0007669"/>
    <property type="project" value="UniProtKB-KW"/>
</dbReference>
<protein>
    <submittedName>
        <fullName evidence="3">Ectoine hydrolase DoeA</fullName>
    </submittedName>
</protein>
<proteinExistence type="predicted"/>
<name>A0A1Y0D6K2_9GAMM</name>
<dbReference type="InterPro" id="IPR000587">
    <property type="entry name" value="Creatinase_N"/>
</dbReference>
<dbReference type="InterPro" id="IPR000994">
    <property type="entry name" value="Pept_M24"/>
</dbReference>
<evidence type="ECO:0000313" key="3">
    <source>
        <dbReference type="EMBL" id="ART82934.1"/>
    </source>
</evidence>
<dbReference type="SUPFAM" id="SSF55920">
    <property type="entry name" value="Creatinase/aminopeptidase"/>
    <property type="match status" value="1"/>
</dbReference>
<evidence type="ECO:0000259" key="1">
    <source>
        <dbReference type="Pfam" id="PF00557"/>
    </source>
</evidence>
<dbReference type="AlphaFoldDB" id="A0A1Y0D6K2"/>
<dbReference type="OrthoDB" id="9761809at2"/>
<dbReference type="Gene3D" id="3.90.230.10">
    <property type="entry name" value="Creatinase/methionine aminopeptidase superfamily"/>
    <property type="match status" value="1"/>
</dbReference>
<dbReference type="InterPro" id="IPR036005">
    <property type="entry name" value="Creatinase/aminopeptidase-like"/>
</dbReference>
<dbReference type="Proteomes" id="UP000243937">
    <property type="component" value="Chromosome"/>
</dbReference>
<evidence type="ECO:0000313" key="4">
    <source>
        <dbReference type="Proteomes" id="UP000243937"/>
    </source>
</evidence>
<organism evidence="3 4">
    <name type="scientific">Oceanisphaera profunda</name>
    <dbReference type="NCBI Taxonomy" id="1416627"/>
    <lineage>
        <taxon>Bacteria</taxon>
        <taxon>Pseudomonadati</taxon>
        <taxon>Pseudomonadota</taxon>
        <taxon>Gammaproteobacteria</taxon>
        <taxon>Aeromonadales</taxon>
        <taxon>Aeromonadaceae</taxon>
        <taxon>Oceanisphaera</taxon>
    </lineage>
</organism>
<dbReference type="Pfam" id="PF01321">
    <property type="entry name" value="Creatinase_N"/>
    <property type="match status" value="1"/>
</dbReference>
<dbReference type="SUPFAM" id="SSF53092">
    <property type="entry name" value="Creatinase/prolidase N-terminal domain"/>
    <property type="match status" value="1"/>
</dbReference>
<feature type="domain" description="Creatinase N-terminal" evidence="2">
    <location>
        <begin position="16"/>
        <end position="161"/>
    </location>
</feature>
<reference evidence="3 4" key="1">
    <citation type="journal article" date="2014" name="Int. J. Syst. Evol. Microbiol.">
        <title>Oceanisphaera profunda sp. nov., a marine bacterium isolated from deep-sea sediment, and emended description of the genus Oceanisphaera.</title>
        <authorList>
            <person name="Xu Z."/>
            <person name="Zhang X.Y."/>
            <person name="Su H.N."/>
            <person name="Yu Z.C."/>
            <person name="Liu C."/>
            <person name="Li H."/>
            <person name="Chen X.L."/>
            <person name="Song X.Y."/>
            <person name="Xie B.B."/>
            <person name="Qin Q.L."/>
            <person name="Zhou B.C."/>
            <person name="Shi M."/>
            <person name="Huang Y."/>
            <person name="Zhang Y.Z."/>
        </authorList>
    </citation>
    <scope>NUCLEOTIDE SEQUENCE [LARGE SCALE GENOMIC DNA]</scope>
    <source>
        <strain evidence="3 4">SM1222</strain>
    </source>
</reference>
<dbReference type="Pfam" id="PF00557">
    <property type="entry name" value="Peptidase_M24"/>
    <property type="match status" value="1"/>
</dbReference>
<feature type="domain" description="Peptidase M24" evidence="1">
    <location>
        <begin position="169"/>
        <end position="378"/>
    </location>
</feature>
<dbReference type="CDD" id="cd01066">
    <property type="entry name" value="APP_MetAP"/>
    <property type="match status" value="1"/>
</dbReference>
<accession>A0A1Y0D6K2</accession>
<dbReference type="PANTHER" id="PTHR46112">
    <property type="entry name" value="AMINOPEPTIDASE"/>
    <property type="match status" value="1"/>
</dbReference>
<dbReference type="EMBL" id="CP021377">
    <property type="protein sequence ID" value="ART82934.1"/>
    <property type="molecule type" value="Genomic_DNA"/>
</dbReference>